<dbReference type="STRING" id="370622.LA66_10685"/>
<dbReference type="Pfam" id="PF21741">
    <property type="entry name" value="DUF6867"/>
    <property type="match status" value="1"/>
</dbReference>
<dbReference type="Proteomes" id="UP000030826">
    <property type="component" value="Unassembled WGS sequence"/>
</dbReference>
<reference evidence="3 4" key="1">
    <citation type="submission" date="2014-09" db="EMBL/GenBank/DDBJ databases">
        <title>Isolation and characterization of Aurantimonas altamirensis ON-56566 from clinical sample following a dog bite.</title>
        <authorList>
            <person name="Eshaghi A."/>
            <person name="Li A."/>
            <person name="Shahinas D."/>
            <person name="Bahn P."/>
            <person name="Kus J.V."/>
            <person name="Patel S.N."/>
        </authorList>
    </citation>
    <scope>NUCLEOTIDE SEQUENCE [LARGE SCALE GENOMIC DNA]</scope>
    <source>
        <strain evidence="3 4">ON-56566</strain>
    </source>
</reference>
<protein>
    <recommendedName>
        <fullName evidence="2">DUF6867 domain-containing protein</fullName>
    </recommendedName>
</protein>
<proteinExistence type="predicted"/>
<dbReference type="OrthoDB" id="9806174at2"/>
<dbReference type="AlphaFoldDB" id="A0A0B1Q7W3"/>
<comment type="caution">
    <text evidence="3">The sequence shown here is derived from an EMBL/GenBank/DDBJ whole genome shotgun (WGS) entry which is preliminary data.</text>
</comment>
<evidence type="ECO:0000313" key="4">
    <source>
        <dbReference type="Proteomes" id="UP000030826"/>
    </source>
</evidence>
<feature type="transmembrane region" description="Helical" evidence="1">
    <location>
        <begin position="44"/>
        <end position="65"/>
    </location>
</feature>
<gene>
    <name evidence="3" type="ORF">LA66_10685</name>
</gene>
<keyword evidence="1" id="KW-0472">Membrane</keyword>
<dbReference type="InterPro" id="IPR049201">
    <property type="entry name" value="DUF6867"/>
</dbReference>
<evidence type="ECO:0000313" key="3">
    <source>
        <dbReference type="EMBL" id="KHJ54997.1"/>
    </source>
</evidence>
<name>A0A0B1Q7W3_9HYPH</name>
<keyword evidence="1" id="KW-0812">Transmembrane</keyword>
<sequence length="116" mass="13360">MQPEMTLLWEVTLFEFLLVTAIIGGGMAYMIGRSTALTWSGWGLMAFYVLLLTIAVRFIHFSLFHGTFFLPFETLPIALHYAAIDYVVLFLLAATGRWRTRASQMARQYRFLDQRA</sequence>
<accession>A0A0B1Q7W3</accession>
<dbReference type="EMBL" id="JRFJ01000002">
    <property type="protein sequence ID" value="KHJ54997.1"/>
    <property type="molecule type" value="Genomic_DNA"/>
</dbReference>
<organism evidence="3 4">
    <name type="scientific">Aureimonas altamirensis</name>
    <dbReference type="NCBI Taxonomy" id="370622"/>
    <lineage>
        <taxon>Bacteria</taxon>
        <taxon>Pseudomonadati</taxon>
        <taxon>Pseudomonadota</taxon>
        <taxon>Alphaproteobacteria</taxon>
        <taxon>Hyphomicrobiales</taxon>
        <taxon>Aurantimonadaceae</taxon>
        <taxon>Aureimonas</taxon>
    </lineage>
</organism>
<evidence type="ECO:0000259" key="2">
    <source>
        <dbReference type="Pfam" id="PF21741"/>
    </source>
</evidence>
<feature type="transmembrane region" description="Helical" evidence="1">
    <location>
        <begin position="77"/>
        <end position="98"/>
    </location>
</feature>
<keyword evidence="1" id="KW-1133">Transmembrane helix</keyword>
<dbReference type="RefSeq" id="WP_039192320.1">
    <property type="nucleotide sequence ID" value="NZ_JRFJ01000002.1"/>
</dbReference>
<evidence type="ECO:0000256" key="1">
    <source>
        <dbReference type="SAM" id="Phobius"/>
    </source>
</evidence>
<feature type="transmembrane region" description="Helical" evidence="1">
    <location>
        <begin position="12"/>
        <end position="32"/>
    </location>
</feature>
<feature type="domain" description="DUF6867" evidence="2">
    <location>
        <begin position="13"/>
        <end position="115"/>
    </location>
</feature>